<dbReference type="Pfam" id="PF01890">
    <property type="entry name" value="CbiG_C"/>
    <property type="match status" value="1"/>
</dbReference>
<reference evidence="2 3" key="1">
    <citation type="submission" date="2016-10" db="EMBL/GenBank/DDBJ databases">
        <authorList>
            <person name="de Groot N.N."/>
        </authorList>
    </citation>
    <scope>NUCLEOTIDE SEQUENCE [LARGE SCALE GENOMIC DNA]</scope>
    <source>
        <strain evidence="2 3">DSM 3857</strain>
    </source>
</reference>
<dbReference type="Gene3D" id="3.30.420.180">
    <property type="entry name" value="CobE/GbiG C-terminal domain"/>
    <property type="match status" value="1"/>
</dbReference>
<dbReference type="GO" id="GO:0009236">
    <property type="term" value="P:cobalamin biosynthetic process"/>
    <property type="evidence" value="ECO:0007669"/>
    <property type="project" value="InterPro"/>
</dbReference>
<keyword evidence="3" id="KW-1185">Reference proteome</keyword>
<organism evidence="2 3">
    <name type="scientific">Gemmobacter aquatilis</name>
    <dbReference type="NCBI Taxonomy" id="933059"/>
    <lineage>
        <taxon>Bacteria</taxon>
        <taxon>Pseudomonadati</taxon>
        <taxon>Pseudomonadota</taxon>
        <taxon>Alphaproteobacteria</taxon>
        <taxon>Rhodobacterales</taxon>
        <taxon>Paracoccaceae</taxon>
        <taxon>Gemmobacter</taxon>
    </lineage>
</organism>
<name>A0A1H8FI38_9RHOB</name>
<protein>
    <submittedName>
        <fullName evidence="2">Cobalt-precorrin 5A hydrolase</fullName>
    </submittedName>
</protein>
<evidence type="ECO:0000259" key="1">
    <source>
        <dbReference type="Pfam" id="PF01890"/>
    </source>
</evidence>
<sequence>MTRRIIAGIGLRASATPADLRAALALAKQPPEAIATPEDKAHLPAFAASALPLHPVPLAHLRAQPARTASPRQPTRYGPNSVAEAAALAAAGPGAILIQPRITAPGGRVTLALAASGDTQ</sequence>
<dbReference type="GO" id="GO:0016787">
    <property type="term" value="F:hydrolase activity"/>
    <property type="evidence" value="ECO:0007669"/>
    <property type="project" value="UniProtKB-KW"/>
</dbReference>
<dbReference type="EMBL" id="FOCE01000004">
    <property type="protein sequence ID" value="SEN31399.1"/>
    <property type="molecule type" value="Genomic_DNA"/>
</dbReference>
<dbReference type="SUPFAM" id="SSF159664">
    <property type="entry name" value="CobE/GbiG C-terminal domain-like"/>
    <property type="match status" value="1"/>
</dbReference>
<dbReference type="STRING" id="933059.SAMN04488103_104169"/>
<dbReference type="InterPro" id="IPR002750">
    <property type="entry name" value="CobE/GbiG_C"/>
</dbReference>
<gene>
    <name evidence="2" type="ORF">SAMN04488103_104169</name>
</gene>
<dbReference type="InterPro" id="IPR036518">
    <property type="entry name" value="CobE/GbiG_C_sf"/>
</dbReference>
<dbReference type="OrthoDB" id="7475241at2"/>
<dbReference type="AlphaFoldDB" id="A0A1H8FI38"/>
<feature type="domain" description="CobE/GbiG C-terminal" evidence="1">
    <location>
        <begin position="5"/>
        <end position="114"/>
    </location>
</feature>
<evidence type="ECO:0000313" key="2">
    <source>
        <dbReference type="EMBL" id="SEN31399.1"/>
    </source>
</evidence>
<keyword evidence="2" id="KW-0378">Hydrolase</keyword>
<evidence type="ECO:0000313" key="3">
    <source>
        <dbReference type="Proteomes" id="UP000198761"/>
    </source>
</evidence>
<dbReference type="Proteomes" id="UP000198761">
    <property type="component" value="Unassembled WGS sequence"/>
</dbReference>
<proteinExistence type="predicted"/>
<accession>A0A1H8FI38</accession>
<dbReference type="RefSeq" id="WP_091300878.1">
    <property type="nucleotide sequence ID" value="NZ_FOCE01000004.1"/>
</dbReference>